<dbReference type="PROSITE" id="PS50878">
    <property type="entry name" value="RT_POL"/>
    <property type="match status" value="1"/>
</dbReference>
<reference evidence="2" key="2">
    <citation type="submission" date="2022-01" db="EMBL/GenBank/DDBJ databases">
        <authorList>
            <person name="Yamashiro T."/>
            <person name="Shiraishi A."/>
            <person name="Satake H."/>
            <person name="Nakayama K."/>
        </authorList>
    </citation>
    <scope>NUCLEOTIDE SEQUENCE</scope>
</reference>
<keyword evidence="2" id="KW-0695">RNA-directed DNA polymerase</keyword>
<reference evidence="2" key="1">
    <citation type="journal article" date="2022" name="Int. J. Mol. Sci.">
        <title>Draft Genome of Tanacetum Coccineum: Genomic Comparison of Closely Related Tanacetum-Family Plants.</title>
        <authorList>
            <person name="Yamashiro T."/>
            <person name="Shiraishi A."/>
            <person name="Nakayama K."/>
            <person name="Satake H."/>
        </authorList>
    </citation>
    <scope>NUCLEOTIDE SEQUENCE</scope>
</reference>
<gene>
    <name evidence="2" type="ORF">Tco_0821765</name>
</gene>
<keyword evidence="3" id="KW-1185">Reference proteome</keyword>
<dbReference type="SUPFAM" id="SSF56672">
    <property type="entry name" value="DNA/RNA polymerases"/>
    <property type="match status" value="1"/>
</dbReference>
<evidence type="ECO:0000259" key="1">
    <source>
        <dbReference type="PROSITE" id="PS50878"/>
    </source>
</evidence>
<comment type="caution">
    <text evidence="2">The sequence shown here is derived from an EMBL/GenBank/DDBJ whole genome shotgun (WGS) entry which is preliminary data.</text>
</comment>
<protein>
    <submittedName>
        <fullName evidence="2">RNA-directed DNA polymerase, eukaryota, reverse transcriptase zinc-binding domain protein</fullName>
    </submittedName>
</protein>
<accession>A0ABQ5AE29</accession>
<keyword evidence="2" id="KW-0808">Transferase</keyword>
<organism evidence="2 3">
    <name type="scientific">Tanacetum coccineum</name>
    <dbReference type="NCBI Taxonomy" id="301880"/>
    <lineage>
        <taxon>Eukaryota</taxon>
        <taxon>Viridiplantae</taxon>
        <taxon>Streptophyta</taxon>
        <taxon>Embryophyta</taxon>
        <taxon>Tracheophyta</taxon>
        <taxon>Spermatophyta</taxon>
        <taxon>Magnoliopsida</taxon>
        <taxon>eudicotyledons</taxon>
        <taxon>Gunneridae</taxon>
        <taxon>Pentapetalae</taxon>
        <taxon>asterids</taxon>
        <taxon>campanulids</taxon>
        <taxon>Asterales</taxon>
        <taxon>Asteraceae</taxon>
        <taxon>Asteroideae</taxon>
        <taxon>Anthemideae</taxon>
        <taxon>Anthemidinae</taxon>
        <taxon>Tanacetum</taxon>
    </lineage>
</organism>
<dbReference type="EMBL" id="BQNB010012207">
    <property type="protein sequence ID" value="GJT00596.1"/>
    <property type="molecule type" value="Genomic_DNA"/>
</dbReference>
<dbReference type="Proteomes" id="UP001151760">
    <property type="component" value="Unassembled WGS sequence"/>
</dbReference>
<sequence length="626" mass="71498">MLVSSNQSAFIPGRNIQDNILLTQEIMKGYNRNGEGGGGGQKRVAIKIDLQKAYDTINWKFLEKSQVEFGFHEKMVHWIMQCVTTAGFTINVNGERVGYFKGGGGGRGLRQGDLVSPYLFTLIMEVFSLMLQRQIEKDSSFSYHFGCKSIKLVHVSFADDLLVMCHGDLNYVKVIKRALDEFNACSGLLPNNSKSTMFFGSLNKDEKNAILSVLPFATGKLPVRYLGVPLIAKRLSVKDCGCLLDKIKRKVKNWKNRSLSYADRLQLIAVVLESIHVYWASVFLIPTTIINEINSLLKWFLWNQRETAADNIEKDSSFSYHFGCKSIKLVHVSFADDLLVMWHGDSNYVKVIKRALDEFNACSWLLPNNSKSTMFFGSLNKDEKNAILSVLPFATGKLPVRPKEQGGLGLKNLHVWNQALLAKHEISVDPNDSWGWKNLLGVRDIIKYKVRSIPGNRKTTSLWYDNWCSRSPLSSIISHRDLYDARLNSNMTVRDMICDSQWRWPVEWYDKFPSITSLTICNLNDGVKDSIVWRTSDERDMKFFVRFANTEMNIQALVVPWWKNIWNKICSIAEIHDNNLGLMDSIQVLLDAGVGNNIKRIIKRLMLAASIYNIWKERNGRIFKDT</sequence>
<keyword evidence="2" id="KW-0548">Nucleotidyltransferase</keyword>
<dbReference type="InterPro" id="IPR000477">
    <property type="entry name" value="RT_dom"/>
</dbReference>
<evidence type="ECO:0000313" key="2">
    <source>
        <dbReference type="EMBL" id="GJT00596.1"/>
    </source>
</evidence>
<evidence type="ECO:0000313" key="3">
    <source>
        <dbReference type="Proteomes" id="UP001151760"/>
    </source>
</evidence>
<name>A0ABQ5AE29_9ASTR</name>
<dbReference type="PANTHER" id="PTHR33116:SF84">
    <property type="entry name" value="RNA-DIRECTED DNA POLYMERASE"/>
    <property type="match status" value="1"/>
</dbReference>
<dbReference type="InterPro" id="IPR043502">
    <property type="entry name" value="DNA/RNA_pol_sf"/>
</dbReference>
<proteinExistence type="predicted"/>
<feature type="domain" description="Reverse transcriptase" evidence="1">
    <location>
        <begin position="1"/>
        <end position="230"/>
    </location>
</feature>
<dbReference type="Pfam" id="PF00078">
    <property type="entry name" value="RVT_1"/>
    <property type="match status" value="1"/>
</dbReference>
<dbReference type="GO" id="GO:0003964">
    <property type="term" value="F:RNA-directed DNA polymerase activity"/>
    <property type="evidence" value="ECO:0007669"/>
    <property type="project" value="UniProtKB-KW"/>
</dbReference>
<dbReference type="PANTHER" id="PTHR33116">
    <property type="entry name" value="REVERSE TRANSCRIPTASE ZINC-BINDING DOMAIN-CONTAINING PROTEIN-RELATED-RELATED"/>
    <property type="match status" value="1"/>
</dbReference>